<comment type="caution">
    <text evidence="7">The sequence shown here is derived from an EMBL/GenBank/DDBJ whole genome shotgun (WGS) entry which is preliminary data.</text>
</comment>
<keyword evidence="2" id="KW-0813">Transport</keyword>
<reference evidence="7" key="1">
    <citation type="submission" date="2023-07" db="EMBL/GenBank/DDBJ databases">
        <title>Chromosome-level genome assembly of Artemia franciscana.</title>
        <authorList>
            <person name="Jo E."/>
        </authorList>
    </citation>
    <scope>NUCLEOTIDE SEQUENCE</scope>
    <source>
        <tissue evidence="7">Whole body</tissue>
    </source>
</reference>
<dbReference type="Proteomes" id="UP001187531">
    <property type="component" value="Unassembled WGS sequence"/>
</dbReference>
<evidence type="ECO:0000256" key="5">
    <source>
        <dbReference type="ARBA" id="ARBA00023136"/>
    </source>
</evidence>
<organism evidence="7 8">
    <name type="scientific">Artemia franciscana</name>
    <name type="common">Brine shrimp</name>
    <name type="synonym">Artemia sanfranciscana</name>
    <dbReference type="NCBI Taxonomy" id="6661"/>
    <lineage>
        <taxon>Eukaryota</taxon>
        <taxon>Metazoa</taxon>
        <taxon>Ecdysozoa</taxon>
        <taxon>Arthropoda</taxon>
        <taxon>Crustacea</taxon>
        <taxon>Branchiopoda</taxon>
        <taxon>Anostraca</taxon>
        <taxon>Artemiidae</taxon>
        <taxon>Artemia</taxon>
    </lineage>
</organism>
<evidence type="ECO:0000256" key="2">
    <source>
        <dbReference type="ARBA" id="ARBA00022448"/>
    </source>
</evidence>
<evidence type="ECO:0000256" key="1">
    <source>
        <dbReference type="ARBA" id="ARBA00004167"/>
    </source>
</evidence>
<gene>
    <name evidence="7" type="ORF">QYM36_018148</name>
</gene>
<sequence>MRRAAQGDSQGVRHLFMQSEDDDYDEIKSRIERLRSVNIIIKDEVNDQVRELGSANSIFDSLEGAVTNSIKKIKNLARSPNRYLVLYMMIFMAFIFGFIWLYKKF</sequence>
<dbReference type="SUPFAM" id="SSF58038">
    <property type="entry name" value="SNARE fusion complex"/>
    <property type="match status" value="1"/>
</dbReference>
<evidence type="ECO:0000313" key="8">
    <source>
        <dbReference type="Proteomes" id="UP001187531"/>
    </source>
</evidence>
<dbReference type="Gene3D" id="1.20.5.110">
    <property type="match status" value="1"/>
</dbReference>
<comment type="subcellular location">
    <subcellularLocation>
        <location evidence="1">Membrane</location>
        <topology evidence="1">Single-pass membrane protein</topology>
    </subcellularLocation>
</comment>
<evidence type="ECO:0000256" key="4">
    <source>
        <dbReference type="ARBA" id="ARBA00022989"/>
    </source>
</evidence>
<dbReference type="GO" id="GO:0016020">
    <property type="term" value="C:membrane"/>
    <property type="evidence" value="ECO:0007669"/>
    <property type="project" value="UniProtKB-SubCell"/>
</dbReference>
<evidence type="ECO:0008006" key="9">
    <source>
        <dbReference type="Google" id="ProtNLM"/>
    </source>
</evidence>
<keyword evidence="3 6" id="KW-0812">Transmembrane</keyword>
<dbReference type="AlphaFoldDB" id="A0AA88H9I9"/>
<proteinExistence type="predicted"/>
<keyword evidence="8" id="KW-1185">Reference proteome</keyword>
<accession>A0AA88H9I9</accession>
<dbReference type="EMBL" id="JAVRJZ010000104">
    <property type="protein sequence ID" value="KAK2703357.1"/>
    <property type="molecule type" value="Genomic_DNA"/>
</dbReference>
<keyword evidence="4 6" id="KW-1133">Transmembrane helix</keyword>
<dbReference type="EMBL" id="JAVRJZ010000104">
    <property type="protein sequence ID" value="KAK2703356.1"/>
    <property type="molecule type" value="Genomic_DNA"/>
</dbReference>
<evidence type="ECO:0000256" key="3">
    <source>
        <dbReference type="ARBA" id="ARBA00022692"/>
    </source>
</evidence>
<name>A0AA88H9I9_ARTSF</name>
<feature type="transmembrane region" description="Helical" evidence="6">
    <location>
        <begin position="84"/>
        <end position="102"/>
    </location>
</feature>
<protein>
    <recommendedName>
        <fullName evidence="9">t-SNARE coiled-coil homology domain-containing protein</fullName>
    </recommendedName>
</protein>
<evidence type="ECO:0000313" key="7">
    <source>
        <dbReference type="EMBL" id="KAK2703356.1"/>
    </source>
</evidence>
<keyword evidence="5 6" id="KW-0472">Membrane</keyword>
<evidence type="ECO:0000256" key="6">
    <source>
        <dbReference type="SAM" id="Phobius"/>
    </source>
</evidence>
<dbReference type="PANTHER" id="PTHR12791">
    <property type="entry name" value="GOLGI SNARE BET1-RELATED"/>
    <property type="match status" value="1"/>
</dbReference>